<evidence type="ECO:0000313" key="2">
    <source>
        <dbReference type="EMBL" id="GCL36823.1"/>
    </source>
</evidence>
<feature type="transmembrane region" description="Helical" evidence="1">
    <location>
        <begin position="126"/>
        <end position="147"/>
    </location>
</feature>
<reference evidence="3" key="1">
    <citation type="submission" date="2019-02" db="EMBL/GenBank/DDBJ databases">
        <title>Draft genome sequence of Sphaerospermopsis reniformis NIES-1949.</title>
        <authorList>
            <person name="Yamaguchi H."/>
            <person name="Suzuki S."/>
            <person name="Kawachi M."/>
        </authorList>
    </citation>
    <scope>NUCLEOTIDE SEQUENCE [LARGE SCALE GENOMIC DNA]</scope>
    <source>
        <strain evidence="3">NIES-1949</strain>
    </source>
</reference>
<name>A0A479ZZD6_9CYAN</name>
<sequence length="175" mass="19626">MSNVMQYTETSEVLGIPIILKMLMQNENEFTIIAIKDDGEFHKLFTYMADIDALQADKAEVSKLADDYARQVNKILKGVILISDGVVWFVTNVMDFISSMFGGLAGFGLIGIAFVLGIMLTVAALWIYAFFIIGPLMAISFILKAWLNSKREKAIKQLSRNSLEFARRCKVDLDL</sequence>
<keyword evidence="1" id="KW-0472">Membrane</keyword>
<organism evidence="2 3">
    <name type="scientific">Sphaerospermopsis reniformis</name>
    <dbReference type="NCBI Taxonomy" id="531300"/>
    <lineage>
        <taxon>Bacteria</taxon>
        <taxon>Bacillati</taxon>
        <taxon>Cyanobacteriota</taxon>
        <taxon>Cyanophyceae</taxon>
        <taxon>Nostocales</taxon>
        <taxon>Aphanizomenonaceae</taxon>
        <taxon>Sphaerospermopsis</taxon>
    </lineage>
</organism>
<comment type="caution">
    <text evidence="2">The sequence shown here is derived from an EMBL/GenBank/DDBJ whole genome shotgun (WGS) entry which is preliminary data.</text>
</comment>
<evidence type="ECO:0000256" key="1">
    <source>
        <dbReference type="SAM" id="Phobius"/>
    </source>
</evidence>
<protein>
    <submittedName>
        <fullName evidence="2">Uncharacterized protein</fullName>
    </submittedName>
</protein>
<evidence type="ECO:0000313" key="3">
    <source>
        <dbReference type="Proteomes" id="UP000300142"/>
    </source>
</evidence>
<dbReference type="Proteomes" id="UP000300142">
    <property type="component" value="Unassembled WGS sequence"/>
</dbReference>
<keyword evidence="3" id="KW-1185">Reference proteome</keyword>
<dbReference type="EMBL" id="BJCE01000051">
    <property type="protein sequence ID" value="GCL36823.1"/>
    <property type="molecule type" value="Genomic_DNA"/>
</dbReference>
<dbReference type="AlphaFoldDB" id="A0A479ZZD6"/>
<feature type="transmembrane region" description="Helical" evidence="1">
    <location>
        <begin position="101"/>
        <end position="120"/>
    </location>
</feature>
<keyword evidence="1" id="KW-0812">Transmembrane</keyword>
<keyword evidence="1" id="KW-1133">Transmembrane helix</keyword>
<gene>
    <name evidence="2" type="ORF">SR1949_19290</name>
</gene>
<accession>A0A479ZZD6</accession>
<dbReference type="RefSeq" id="WP_137667218.1">
    <property type="nucleotide sequence ID" value="NZ_BJCE01000051.1"/>
</dbReference>
<proteinExistence type="predicted"/>